<dbReference type="PRINTS" id="PR00081">
    <property type="entry name" value="GDHRDH"/>
</dbReference>
<keyword evidence="2" id="KW-0560">Oxidoreductase</keyword>
<protein>
    <submittedName>
        <fullName evidence="4">Uncharacterized protein</fullName>
    </submittedName>
</protein>
<dbReference type="PRINTS" id="PR00080">
    <property type="entry name" value="SDRFAMILY"/>
</dbReference>
<gene>
    <name evidence="4" type="ORF">EW145_g4296</name>
</gene>
<dbReference type="AlphaFoldDB" id="A0A4S4L492"/>
<comment type="similarity">
    <text evidence="1 3">Belongs to the short-chain dehydrogenases/reductases (SDR) family.</text>
</comment>
<evidence type="ECO:0000256" key="2">
    <source>
        <dbReference type="ARBA" id="ARBA00023002"/>
    </source>
</evidence>
<dbReference type="EMBL" id="SGPK01000214">
    <property type="protein sequence ID" value="THH06129.1"/>
    <property type="molecule type" value="Genomic_DNA"/>
</dbReference>
<reference evidence="4 5" key="1">
    <citation type="submission" date="2019-02" db="EMBL/GenBank/DDBJ databases">
        <title>Genome sequencing of the rare red list fungi Phellinidium pouzarii.</title>
        <authorList>
            <person name="Buettner E."/>
            <person name="Kellner H."/>
        </authorList>
    </citation>
    <scope>NUCLEOTIDE SEQUENCE [LARGE SCALE GENOMIC DNA]</scope>
    <source>
        <strain evidence="4 5">DSM 108285</strain>
    </source>
</reference>
<evidence type="ECO:0000256" key="3">
    <source>
        <dbReference type="RuleBase" id="RU000363"/>
    </source>
</evidence>
<dbReference type="Gene3D" id="3.40.50.720">
    <property type="entry name" value="NAD(P)-binding Rossmann-like Domain"/>
    <property type="match status" value="1"/>
</dbReference>
<accession>A0A4S4L492</accession>
<name>A0A4S4L492_9AGAM</name>
<proteinExistence type="inferred from homology"/>
<evidence type="ECO:0000313" key="5">
    <source>
        <dbReference type="Proteomes" id="UP000308199"/>
    </source>
</evidence>
<dbReference type="SUPFAM" id="SSF51735">
    <property type="entry name" value="NAD(P)-binding Rossmann-fold domains"/>
    <property type="match status" value="1"/>
</dbReference>
<dbReference type="OrthoDB" id="1274115at2759"/>
<comment type="caution">
    <text evidence="4">The sequence shown here is derived from an EMBL/GenBank/DDBJ whole genome shotgun (WGS) entry which is preliminary data.</text>
</comment>
<sequence length="385" mass="41284">MFRTLTRFPPLLPNTRRPVFQQASKSVGTMTQNNAGKVWVITGSSSGLGRLFAEVVLAQGDRVIATARNIESLRDLLQSDTNSEPRIHLLQLDVTSPFSTLQEAAAVAVDKWGRIDVLVNNAAAGMAGISEEVGLTSRTHSAFVLIRVEGYQRQFATNFFGALNVTYAFLPYMRSQRSGTIVFIGSRSSWRSDVPMLGSYSSSKAALTAAAEALSVEVAPLNIRVLNVLPGGLRTPNWDNMVLLPTAPSALLPISPVGAKGANQGQSDVSPAAKPVDSAAADARSVQHDSEQHIADYAELRARRLAWMYAQTGAQPGDPGKSAQAIVDIVNSADGSGEGTQKRGWPDLNMLVLGSDAEANIREKCARVLQNLDDWADVVKSIDID</sequence>
<dbReference type="GO" id="GO:0016491">
    <property type="term" value="F:oxidoreductase activity"/>
    <property type="evidence" value="ECO:0007669"/>
    <property type="project" value="UniProtKB-KW"/>
</dbReference>
<dbReference type="PANTHER" id="PTHR43976">
    <property type="entry name" value="SHORT CHAIN DEHYDROGENASE"/>
    <property type="match status" value="1"/>
</dbReference>
<evidence type="ECO:0000256" key="1">
    <source>
        <dbReference type="ARBA" id="ARBA00006484"/>
    </source>
</evidence>
<organism evidence="4 5">
    <name type="scientific">Phellinidium pouzarii</name>
    <dbReference type="NCBI Taxonomy" id="167371"/>
    <lineage>
        <taxon>Eukaryota</taxon>
        <taxon>Fungi</taxon>
        <taxon>Dikarya</taxon>
        <taxon>Basidiomycota</taxon>
        <taxon>Agaricomycotina</taxon>
        <taxon>Agaricomycetes</taxon>
        <taxon>Hymenochaetales</taxon>
        <taxon>Hymenochaetaceae</taxon>
        <taxon>Phellinidium</taxon>
    </lineage>
</organism>
<evidence type="ECO:0000313" key="4">
    <source>
        <dbReference type="EMBL" id="THH06129.1"/>
    </source>
</evidence>
<dbReference type="Proteomes" id="UP000308199">
    <property type="component" value="Unassembled WGS sequence"/>
</dbReference>
<dbReference type="InterPro" id="IPR051911">
    <property type="entry name" value="SDR_oxidoreductase"/>
</dbReference>
<dbReference type="InterPro" id="IPR036291">
    <property type="entry name" value="NAD(P)-bd_dom_sf"/>
</dbReference>
<keyword evidence="5" id="KW-1185">Reference proteome</keyword>
<dbReference type="InterPro" id="IPR002347">
    <property type="entry name" value="SDR_fam"/>
</dbReference>
<dbReference type="PANTHER" id="PTHR43976:SF16">
    <property type="entry name" value="SHORT-CHAIN DEHYDROGENASE_REDUCTASE FAMILY PROTEIN"/>
    <property type="match status" value="1"/>
</dbReference>
<dbReference type="Pfam" id="PF00106">
    <property type="entry name" value="adh_short"/>
    <property type="match status" value="1"/>
</dbReference>